<keyword evidence="2" id="KW-1185">Reference proteome</keyword>
<dbReference type="HOGENOM" id="CLU_1456706_0_0_1"/>
<accession>A0A0E0R2C0</accession>
<reference evidence="2" key="1">
    <citation type="submission" date="2013-06" db="EMBL/GenBank/DDBJ databases">
        <authorList>
            <person name="Zhao Q."/>
        </authorList>
    </citation>
    <scope>NUCLEOTIDE SEQUENCE</scope>
    <source>
        <strain evidence="2">cv. W1943</strain>
    </source>
</reference>
<reference evidence="1" key="2">
    <citation type="submission" date="2015-06" db="UniProtKB">
        <authorList>
            <consortium name="EnsemblPlants"/>
        </authorList>
    </citation>
    <scope>IDENTIFICATION</scope>
</reference>
<evidence type="ECO:0000313" key="2">
    <source>
        <dbReference type="Proteomes" id="UP000008022"/>
    </source>
</evidence>
<sequence>MIYIRWHWRHASPPSQILLSHTFFSPTSHPCRQYCRDFLPIPSNNAISAKSPARPQARNTSPRIAFHLSLDHCRLAALTVALHRPIRRRHESLPVFRGHAITAWPIDPRRPRPRRPPIAHCHPPIVDLKPYTIHRHRQSPHCCQIRFFAIDIHRSSTPTTPLTSLFRTTAIDSSSASCSKQKTLLH</sequence>
<dbReference type="Gramene" id="ORUFI10G19340.1">
    <property type="protein sequence ID" value="ORUFI10G19340.1"/>
    <property type="gene ID" value="ORUFI10G19340"/>
</dbReference>
<evidence type="ECO:0000313" key="1">
    <source>
        <dbReference type="EnsemblPlants" id="ORUFI10G19340.1"/>
    </source>
</evidence>
<name>A0A0E0R2C0_ORYRU</name>
<proteinExistence type="predicted"/>
<dbReference type="EnsemblPlants" id="ORUFI10G19340.1">
    <property type="protein sequence ID" value="ORUFI10G19340.1"/>
    <property type="gene ID" value="ORUFI10G19340"/>
</dbReference>
<protein>
    <submittedName>
        <fullName evidence="1">Uncharacterized protein</fullName>
    </submittedName>
</protein>
<dbReference type="AlphaFoldDB" id="A0A0E0R2C0"/>
<organism evidence="1 2">
    <name type="scientific">Oryza rufipogon</name>
    <name type="common">Brownbeard rice</name>
    <name type="synonym">Asian wild rice</name>
    <dbReference type="NCBI Taxonomy" id="4529"/>
    <lineage>
        <taxon>Eukaryota</taxon>
        <taxon>Viridiplantae</taxon>
        <taxon>Streptophyta</taxon>
        <taxon>Embryophyta</taxon>
        <taxon>Tracheophyta</taxon>
        <taxon>Spermatophyta</taxon>
        <taxon>Magnoliopsida</taxon>
        <taxon>Liliopsida</taxon>
        <taxon>Poales</taxon>
        <taxon>Poaceae</taxon>
        <taxon>BOP clade</taxon>
        <taxon>Oryzoideae</taxon>
        <taxon>Oryzeae</taxon>
        <taxon>Oryzinae</taxon>
        <taxon>Oryza</taxon>
    </lineage>
</organism>
<dbReference type="Proteomes" id="UP000008022">
    <property type="component" value="Unassembled WGS sequence"/>
</dbReference>